<dbReference type="EMBL" id="CP010803">
    <property type="protein sequence ID" value="AJY44658.1"/>
    <property type="molecule type" value="Genomic_DNA"/>
</dbReference>
<dbReference type="HOGENOM" id="CLU_2617832_0_0_5"/>
<sequence length="78" mass="8502">MSKLDANWTVRRTVVICTLIYCGLVIAYLAALGGDTRLNETIVNILGFVAMSTLGSYVFGATWDDRNKMKFKGPGGPE</sequence>
<dbReference type="RefSeq" id="WP_045679237.1">
    <property type="nucleotide sequence ID" value="NZ_CP010803.1"/>
</dbReference>
<keyword evidence="1" id="KW-1133">Transmembrane helix</keyword>
<feature type="transmembrane region" description="Helical" evidence="1">
    <location>
        <begin position="42"/>
        <end position="63"/>
    </location>
</feature>
<keyword evidence="1" id="KW-0812">Transmembrane</keyword>
<gene>
    <name evidence="2" type="ORF">TM49_01505</name>
</gene>
<dbReference type="Proteomes" id="UP000032611">
    <property type="component" value="Chromosome"/>
</dbReference>
<proteinExistence type="predicted"/>
<reference evidence="2 3" key="1">
    <citation type="journal article" date="2015" name="Genome Announc.">
        <title>Complete genome sequence of Martelella endophytica YC6887, which has antifungal activity associated with a halophyte.</title>
        <authorList>
            <person name="Khan A."/>
            <person name="Khan H."/>
            <person name="Chung E.J."/>
            <person name="Hossain M.T."/>
            <person name="Chung Y.R."/>
        </authorList>
    </citation>
    <scope>NUCLEOTIDE SEQUENCE [LARGE SCALE GENOMIC DNA]</scope>
    <source>
        <strain evidence="2">YC6887</strain>
    </source>
</reference>
<protein>
    <submittedName>
        <fullName evidence="2">Uncharacterized protein</fullName>
    </submittedName>
</protein>
<evidence type="ECO:0000313" key="3">
    <source>
        <dbReference type="Proteomes" id="UP000032611"/>
    </source>
</evidence>
<keyword evidence="3" id="KW-1185">Reference proteome</keyword>
<organism evidence="2 3">
    <name type="scientific">Martelella endophytica</name>
    <dbReference type="NCBI Taxonomy" id="1486262"/>
    <lineage>
        <taxon>Bacteria</taxon>
        <taxon>Pseudomonadati</taxon>
        <taxon>Pseudomonadota</taxon>
        <taxon>Alphaproteobacteria</taxon>
        <taxon>Hyphomicrobiales</taxon>
        <taxon>Aurantimonadaceae</taxon>
        <taxon>Martelella</taxon>
    </lineage>
</organism>
<accession>A0A0D5LMW9</accession>
<evidence type="ECO:0000256" key="1">
    <source>
        <dbReference type="SAM" id="Phobius"/>
    </source>
</evidence>
<dbReference type="OrthoDB" id="7063940at2"/>
<keyword evidence="1" id="KW-0472">Membrane</keyword>
<feature type="transmembrane region" description="Helical" evidence="1">
    <location>
        <begin position="12"/>
        <end position="30"/>
    </location>
</feature>
<evidence type="ECO:0000313" key="2">
    <source>
        <dbReference type="EMBL" id="AJY44658.1"/>
    </source>
</evidence>
<dbReference type="AlphaFoldDB" id="A0A0D5LMW9"/>
<dbReference type="KEGG" id="mey:TM49_01505"/>
<dbReference type="STRING" id="1486262.TM49_01505"/>
<name>A0A0D5LMW9_MAREN</name>
<dbReference type="PATRIC" id="fig|1486262.3.peg.310"/>